<dbReference type="InterPro" id="IPR051218">
    <property type="entry name" value="Sec_MonoDiacylglyc_Lipase"/>
</dbReference>
<keyword evidence="1" id="KW-1133">Transmembrane helix</keyword>
<feature type="transmembrane region" description="Helical" evidence="1">
    <location>
        <begin position="56"/>
        <end position="74"/>
    </location>
</feature>
<evidence type="ECO:0000313" key="4">
    <source>
        <dbReference type="Proteomes" id="UP000430222"/>
    </source>
</evidence>
<gene>
    <name evidence="3" type="ORF">FYJ78_10215</name>
</gene>
<name>A0A6I2UTI0_9FIRM</name>
<dbReference type="PANTHER" id="PTHR45856:SF24">
    <property type="entry name" value="FUNGAL LIPASE-LIKE DOMAIN-CONTAINING PROTEIN"/>
    <property type="match status" value="1"/>
</dbReference>
<dbReference type="EMBL" id="VUNL01000012">
    <property type="protein sequence ID" value="MSV25528.1"/>
    <property type="molecule type" value="Genomic_DNA"/>
</dbReference>
<reference evidence="3 4" key="1">
    <citation type="submission" date="2019-08" db="EMBL/GenBank/DDBJ databases">
        <title>In-depth cultivation of the pig gut microbiome towards novel bacterial diversity and tailored functional studies.</title>
        <authorList>
            <person name="Wylensek D."/>
            <person name="Hitch T.C.A."/>
            <person name="Clavel T."/>
        </authorList>
    </citation>
    <scope>NUCLEOTIDE SEQUENCE [LARGE SCALE GENOMIC DNA]</scope>
    <source>
        <strain evidence="4">WCA-380-WT-3B3</strain>
    </source>
</reference>
<sequence>MGSSPIDRTILESGAVYRLFFFFSFGAEIFLDERFGWRLQIGAFLLFCLKIERRRGVMRAAGLFLLTMMFFFPLRMVQAAIPPSELYVAAGLVSMASYSEELNLLTRQWLIKSGWHFDSNETINRAADGRFHLVSRRLADGNGFYLLAFPGTERLKDAEIDLRVGRVPFGGKTPEEFRAMAASGVRDASRPLVHQGFNDYTQTALFHQALPAFGGRTAGEVMAEELRAHPAEVLYLTGHSLGGAAATLAAARLADMGVRPEQLQVITFGAPAVGNEAFARAYEKRMQLTRITMEGDPVQGVLQTLSGGAFVQYGNRVSWKPNRNTERFAHEMVVYLDQAIRSDQEARPESGAKPLLLGSRPAELDGGILAAPARFDLDAHIREDQPYMERAVRDMLKLSYQPIVFAAADAGNMRELRRQAAASGCAYILTQRYQAVRIRQEKYNFRVSLEESLYDVRGNLLTMQVLSTTARNLTPLEGTAYLQMKAAEQRDAHLKQAAAGAEEQAQR</sequence>
<proteinExistence type="predicted"/>
<evidence type="ECO:0000256" key="1">
    <source>
        <dbReference type="SAM" id="Phobius"/>
    </source>
</evidence>
<dbReference type="PANTHER" id="PTHR45856">
    <property type="entry name" value="ALPHA/BETA-HYDROLASES SUPERFAMILY PROTEIN"/>
    <property type="match status" value="1"/>
</dbReference>
<organism evidence="3 4">
    <name type="scientific">Selenomonas montiformis</name>
    <dbReference type="NCBI Taxonomy" id="2652285"/>
    <lineage>
        <taxon>Bacteria</taxon>
        <taxon>Bacillati</taxon>
        <taxon>Bacillota</taxon>
        <taxon>Negativicutes</taxon>
        <taxon>Selenomonadales</taxon>
        <taxon>Selenomonadaceae</taxon>
        <taxon>Selenomonas</taxon>
    </lineage>
</organism>
<feature type="domain" description="Fungal lipase-type" evidence="2">
    <location>
        <begin position="147"/>
        <end position="298"/>
    </location>
</feature>
<keyword evidence="1" id="KW-0472">Membrane</keyword>
<keyword evidence="4" id="KW-1185">Reference proteome</keyword>
<dbReference type="SUPFAM" id="SSF53474">
    <property type="entry name" value="alpha/beta-Hydrolases"/>
    <property type="match status" value="1"/>
</dbReference>
<dbReference type="GO" id="GO:0006629">
    <property type="term" value="P:lipid metabolic process"/>
    <property type="evidence" value="ECO:0007669"/>
    <property type="project" value="InterPro"/>
</dbReference>
<keyword evidence="1" id="KW-0812">Transmembrane</keyword>
<dbReference type="AlphaFoldDB" id="A0A6I2UTI0"/>
<dbReference type="Gene3D" id="3.40.50.1820">
    <property type="entry name" value="alpha/beta hydrolase"/>
    <property type="match status" value="1"/>
</dbReference>
<evidence type="ECO:0000259" key="2">
    <source>
        <dbReference type="Pfam" id="PF01764"/>
    </source>
</evidence>
<dbReference type="Proteomes" id="UP000430222">
    <property type="component" value="Unassembled WGS sequence"/>
</dbReference>
<feature type="transmembrane region" description="Helical" evidence="1">
    <location>
        <begin position="15"/>
        <end position="35"/>
    </location>
</feature>
<protein>
    <submittedName>
        <fullName evidence="3">Lipase family protein</fullName>
    </submittedName>
</protein>
<evidence type="ECO:0000313" key="3">
    <source>
        <dbReference type="EMBL" id="MSV25528.1"/>
    </source>
</evidence>
<dbReference type="InterPro" id="IPR029058">
    <property type="entry name" value="AB_hydrolase_fold"/>
</dbReference>
<dbReference type="Pfam" id="PF01764">
    <property type="entry name" value="Lipase_3"/>
    <property type="match status" value="1"/>
</dbReference>
<dbReference type="InterPro" id="IPR002921">
    <property type="entry name" value="Fungal_lipase-type"/>
</dbReference>
<accession>A0A6I2UTI0</accession>
<comment type="caution">
    <text evidence="3">The sequence shown here is derived from an EMBL/GenBank/DDBJ whole genome shotgun (WGS) entry which is preliminary data.</text>
</comment>